<sequence length="1186" mass="132549">MILIVLIIIYLDLGETCYWNVSQNGSGAYKTVREVLKQTCAQTGGEEKQMMKIQTERSVGCSSTSSNTAYFKVKDLNEHNFSLQLHQQAFINKDVGPQDVKTIIAALKATKTRTDFEALLVGLTHTEQLIIGKTQAENRERITITGNGLRKEQRVQWAGGSENEGEGLFIVIVMNDTNSVVQIRNIEMIKWKGGFIKSDGNKQIILHDCIFNGGGTIVHNSPEKLDVLYCEFIGNGDNNYIETFISITHGFIEAFNSKFTQGSFNGEGKGCIVISEENTQSIIESCEFIENKFGLNSAGISISSQISLITIRSNAAQRQKFSGLGIVDALKGYFIRSFAVKTHISFTDFCIASFIDSGCALLISDDNQQTNSSNEQEVVISDCIFKYLRGQGHSGAIMINISAKFGFNFSQNLFSENIGADSSDIWINTSNVTSFTHQTFNGSFSESLMPNIFLIRGNQFETYNLSYFNGSQFVSLNGTQKEDGSYNNPYRNITYAINKIDNDKTDPLYYPRTINILDEVWNESITDLILKQPLTIKSGLDFDSSKMMLKPIFIAPENESSIIHLKSGILTLESLQFNYSENNTQGQGILRQIFQSHTGRIALIGNTFENCTNNYGSGAIYIDTSSELNSSSIELFICRNKFINNIGNKTGGIEAYLNTYNCKFYDNQFSNNTNNIDSLIGRDAYLYWLFAPLSWDITQTKAKIISMFAQSTSTAAKSVYCQIFDSNIYSFDLDKPEKTLFVNQNASSEGTGDQDKPFNSINQALQNSDYFFRIQVILINEEHNENIIIDESVTWNEVQIRGEEEIKTIIKRYDETGLNSAIITLTLNSIAPTILMDLQLNVEFGLFAIQQSNKASLTLSHILFVGDGQTLQNSSSILIIDYSQFYDGINAAGIVVEVGENTSVSIDQCIFLNCIDSNSNSSISSGAICFFGKVDTSQLNQEFNSVHSYSHPTNIFMINQKFNNDDFGQISVSNSKISNCSGKHTGGIFIGDNILPINVQNNTFSNNVHTSQTENGSSDIFFASKTLLDKAGGIEQVCKGYKYELNAEQQLIGEVKIEGFASNFASYLNCLSLEGENCLNLLCDQRLDHVLDQCKYEEEEEEKKKKRMREINIIVGIVSGILVMIAVIITIIVTVAICKKIKFRKQNSLNNAELLAPILRPLRFSQRRDPEFELERMRQIQGEFYG</sequence>
<feature type="transmembrane region" description="Helical" evidence="1">
    <location>
        <begin position="1113"/>
        <end position="1138"/>
    </location>
</feature>
<keyword evidence="2" id="KW-0732">Signal</keyword>
<dbReference type="InterPro" id="IPR012334">
    <property type="entry name" value="Pectin_lyas_fold"/>
</dbReference>
<evidence type="ECO:0000313" key="3">
    <source>
        <dbReference type="EMBL" id="KAA6395946.1"/>
    </source>
</evidence>
<dbReference type="SUPFAM" id="SSF51126">
    <property type="entry name" value="Pectin lyase-like"/>
    <property type="match status" value="3"/>
</dbReference>
<dbReference type="InterPro" id="IPR011050">
    <property type="entry name" value="Pectin_lyase_fold/virulence"/>
</dbReference>
<dbReference type="Proteomes" id="UP000324800">
    <property type="component" value="Unassembled WGS sequence"/>
</dbReference>
<keyword evidence="1" id="KW-1133">Transmembrane helix</keyword>
<evidence type="ECO:0008006" key="5">
    <source>
        <dbReference type="Google" id="ProtNLM"/>
    </source>
</evidence>
<dbReference type="Gene3D" id="2.160.20.10">
    <property type="entry name" value="Single-stranded right-handed beta-helix, Pectin lyase-like"/>
    <property type="match status" value="1"/>
</dbReference>
<dbReference type="EMBL" id="SNRW01001555">
    <property type="protein sequence ID" value="KAA6395946.1"/>
    <property type="molecule type" value="Genomic_DNA"/>
</dbReference>
<evidence type="ECO:0000313" key="4">
    <source>
        <dbReference type="Proteomes" id="UP000324800"/>
    </source>
</evidence>
<feature type="chain" id="PRO_5023937419" description="Right handed beta helix domain-containing protein" evidence="2">
    <location>
        <begin position="17"/>
        <end position="1186"/>
    </location>
</feature>
<reference evidence="3 4" key="1">
    <citation type="submission" date="2019-03" db="EMBL/GenBank/DDBJ databases">
        <title>Single cell metagenomics reveals metabolic interactions within the superorganism composed of flagellate Streblomastix strix and complex community of Bacteroidetes bacteria on its surface.</title>
        <authorList>
            <person name="Treitli S.C."/>
            <person name="Kolisko M."/>
            <person name="Husnik F."/>
            <person name="Keeling P."/>
            <person name="Hampl V."/>
        </authorList>
    </citation>
    <scope>NUCLEOTIDE SEQUENCE [LARGE SCALE GENOMIC DNA]</scope>
    <source>
        <strain evidence="3">ST1C</strain>
    </source>
</reference>
<protein>
    <recommendedName>
        <fullName evidence="5">Right handed beta helix domain-containing protein</fullName>
    </recommendedName>
</protein>
<keyword evidence="1" id="KW-0472">Membrane</keyword>
<gene>
    <name evidence="3" type="ORF">EZS28_008529</name>
</gene>
<feature type="signal peptide" evidence="2">
    <location>
        <begin position="1"/>
        <end position="16"/>
    </location>
</feature>
<accession>A0A5J4WMS1</accession>
<name>A0A5J4WMS1_9EUKA</name>
<comment type="caution">
    <text evidence="3">The sequence shown here is derived from an EMBL/GenBank/DDBJ whole genome shotgun (WGS) entry which is preliminary data.</text>
</comment>
<evidence type="ECO:0000256" key="2">
    <source>
        <dbReference type="SAM" id="SignalP"/>
    </source>
</evidence>
<dbReference type="AlphaFoldDB" id="A0A5J4WMS1"/>
<keyword evidence="1" id="KW-0812">Transmembrane</keyword>
<organism evidence="3 4">
    <name type="scientific">Streblomastix strix</name>
    <dbReference type="NCBI Taxonomy" id="222440"/>
    <lineage>
        <taxon>Eukaryota</taxon>
        <taxon>Metamonada</taxon>
        <taxon>Preaxostyla</taxon>
        <taxon>Oxymonadida</taxon>
        <taxon>Streblomastigidae</taxon>
        <taxon>Streblomastix</taxon>
    </lineage>
</organism>
<evidence type="ECO:0000256" key="1">
    <source>
        <dbReference type="SAM" id="Phobius"/>
    </source>
</evidence>
<proteinExistence type="predicted"/>